<evidence type="ECO:0000313" key="2">
    <source>
        <dbReference type="Proteomes" id="UP000011910"/>
    </source>
</evidence>
<dbReference type="PROSITE" id="PS51257">
    <property type="entry name" value="PROKAR_LIPOPROTEIN"/>
    <property type="match status" value="1"/>
</dbReference>
<organism evidence="1 2">
    <name type="scientific">Cesiribacter andamanensis AMV16</name>
    <dbReference type="NCBI Taxonomy" id="1279009"/>
    <lineage>
        <taxon>Bacteria</taxon>
        <taxon>Pseudomonadati</taxon>
        <taxon>Bacteroidota</taxon>
        <taxon>Cytophagia</taxon>
        <taxon>Cytophagales</taxon>
        <taxon>Cesiribacteraceae</taxon>
        <taxon>Cesiribacter</taxon>
    </lineage>
</organism>
<dbReference type="OrthoDB" id="892266at2"/>
<gene>
    <name evidence="1" type="ORF">ADICEAN_02262</name>
</gene>
<dbReference type="EMBL" id="AODQ01000052">
    <property type="protein sequence ID" value="EMR02606.1"/>
    <property type="molecule type" value="Genomic_DNA"/>
</dbReference>
<sequence>MIRLYIVLLTAGLLACSGGNSEIEQVDALPGGNPAAEGFDQEGSDSLAIAWADAVMQAQGGRQAWNQTRYLGWTFFGRRHLLWDKHTGRVRIEIPADSSVFLINIQQDTGRVMQNGRPLTDPEQLKQAIDRGKQIWVNDSYWLVMPFKLKDSGVTLTYAGSDTLPGGDAAEVLEMRFKEVGYTPQNKYRVYVDPADSLVKAWAYYEKAEMDTPNFMTPWTDYQRHGALLLSGNRGERQLTNIRVEQEVEERVFQEF</sequence>
<protein>
    <submittedName>
        <fullName evidence="1">Uncharacterized protein</fullName>
    </submittedName>
</protein>
<proteinExistence type="predicted"/>
<name>M7N5U2_9BACT</name>
<dbReference type="Proteomes" id="UP000011910">
    <property type="component" value="Unassembled WGS sequence"/>
</dbReference>
<dbReference type="AlphaFoldDB" id="M7N5U2"/>
<dbReference type="STRING" id="1279009.ADICEAN_02262"/>
<comment type="caution">
    <text evidence="1">The sequence shown here is derived from an EMBL/GenBank/DDBJ whole genome shotgun (WGS) entry which is preliminary data.</text>
</comment>
<reference evidence="1 2" key="1">
    <citation type="journal article" date="2013" name="Genome Announc.">
        <title>Draft Genome Sequence of Cesiribacter andamanensis Strain AMV16T, Isolated from a Soil Sample from a Mud Volcano in the Andaman Islands, India.</title>
        <authorList>
            <person name="Shivaji S."/>
            <person name="Ara S."/>
            <person name="Begum Z."/>
            <person name="Srinivas T.N."/>
            <person name="Singh A."/>
            <person name="Kumar Pinnaka A."/>
        </authorList>
    </citation>
    <scope>NUCLEOTIDE SEQUENCE [LARGE SCALE GENOMIC DNA]</scope>
    <source>
        <strain evidence="1 2">AMV16</strain>
    </source>
</reference>
<evidence type="ECO:0000313" key="1">
    <source>
        <dbReference type="EMBL" id="EMR02606.1"/>
    </source>
</evidence>
<keyword evidence="2" id="KW-1185">Reference proteome</keyword>
<dbReference type="PATRIC" id="fig|1279009.4.peg.2295"/>
<accession>M7N5U2</accession>
<dbReference type="eggNOG" id="ENOG502Z8JV">
    <property type="taxonomic scope" value="Bacteria"/>
</dbReference>
<dbReference type="RefSeq" id="WP_009195655.1">
    <property type="nucleotide sequence ID" value="NZ_AODQ01000052.1"/>
</dbReference>